<name>F4FYZ2_METCR</name>
<organism evidence="2 3">
    <name type="scientific">Metallosphaera cuprina (strain Ar-4)</name>
    <dbReference type="NCBI Taxonomy" id="1006006"/>
    <lineage>
        <taxon>Archaea</taxon>
        <taxon>Thermoproteota</taxon>
        <taxon>Thermoprotei</taxon>
        <taxon>Sulfolobales</taxon>
        <taxon>Sulfolobaceae</taxon>
        <taxon>Metallosphaera</taxon>
    </lineage>
</organism>
<dbReference type="InterPro" id="IPR023214">
    <property type="entry name" value="HAD_sf"/>
</dbReference>
<dbReference type="PANTHER" id="PTHR43434:SF1">
    <property type="entry name" value="PHOSPHOGLYCOLATE PHOSPHATASE"/>
    <property type="match status" value="1"/>
</dbReference>
<keyword evidence="2" id="KW-0378">Hydrolase</keyword>
<dbReference type="GeneID" id="10493648"/>
<dbReference type="eggNOG" id="arCOG02293">
    <property type="taxonomic scope" value="Archaea"/>
</dbReference>
<accession>F4FYZ2</accession>
<dbReference type="InterPro" id="IPR036412">
    <property type="entry name" value="HAD-like_sf"/>
</dbReference>
<dbReference type="PATRIC" id="fig|1006006.8.peg.1454"/>
<dbReference type="InterPro" id="IPR041492">
    <property type="entry name" value="HAD_2"/>
</dbReference>
<dbReference type="InterPro" id="IPR023198">
    <property type="entry name" value="PGP-like_dom2"/>
</dbReference>
<evidence type="ECO:0000313" key="2">
    <source>
        <dbReference type="EMBL" id="AEB95562.1"/>
    </source>
</evidence>
<dbReference type="RefSeq" id="WP_013738060.1">
    <property type="nucleotide sequence ID" value="NC_015435.1"/>
</dbReference>
<keyword evidence="3" id="KW-1185">Reference proteome</keyword>
<proteinExistence type="inferred from homology"/>
<dbReference type="KEGG" id="mcn:Mcup_1459"/>
<dbReference type="Proteomes" id="UP000007812">
    <property type="component" value="Chromosome"/>
</dbReference>
<dbReference type="SFLD" id="SFLDG01129">
    <property type="entry name" value="C1.5:_HAD__Beta-PGM__Phosphata"/>
    <property type="match status" value="1"/>
</dbReference>
<evidence type="ECO:0000313" key="3">
    <source>
        <dbReference type="Proteomes" id="UP000007812"/>
    </source>
</evidence>
<dbReference type="EMBL" id="CP002656">
    <property type="protein sequence ID" value="AEB95562.1"/>
    <property type="molecule type" value="Genomic_DNA"/>
</dbReference>
<dbReference type="Pfam" id="PF13419">
    <property type="entry name" value="HAD_2"/>
    <property type="match status" value="1"/>
</dbReference>
<protein>
    <submittedName>
        <fullName evidence="2">HAD family hydrolase</fullName>
    </submittedName>
</protein>
<dbReference type="InterPro" id="IPR006439">
    <property type="entry name" value="HAD-SF_hydro_IA"/>
</dbReference>
<dbReference type="Gene3D" id="1.10.150.240">
    <property type="entry name" value="Putative phosphatase, domain 2"/>
    <property type="match status" value="1"/>
</dbReference>
<dbReference type="InterPro" id="IPR050155">
    <property type="entry name" value="HAD-like_hydrolase_sf"/>
</dbReference>
<dbReference type="OrthoDB" id="31229at2157"/>
<sequence length="206" mass="22429">MRVLLLDLDGTLANTASVHKEAWEISLKRLGIEAKVNLDLLMGRRTIDIAKTLAGERYQELFELKNAIYDELVSTKASPLPCAKELVTRAKSKGYSTAVVTSSLRRSALRSLEAVGISPDLLIAGDEVPIGKPDPYPVYLALDKLKGKPEQSAGVGDTIYDFQAFKRAGIRNIFIIKGLDSSVSSLIEESVTLVDTPCQVIQALNL</sequence>
<dbReference type="HOGENOM" id="CLU_045011_19_3_2"/>
<evidence type="ECO:0000256" key="1">
    <source>
        <dbReference type="ARBA" id="ARBA00007958"/>
    </source>
</evidence>
<dbReference type="GO" id="GO:0008967">
    <property type="term" value="F:phosphoglycolate phosphatase activity"/>
    <property type="evidence" value="ECO:0007669"/>
    <property type="project" value="TreeGrafter"/>
</dbReference>
<reference evidence="2 3" key="1">
    <citation type="journal article" date="2011" name="J. Bacteriol.">
        <title>Complete genome sequence of Metallosphaera cuprina, a metal sulfide-oxidizing archaeon from a hot spring.</title>
        <authorList>
            <person name="Liu L.J."/>
            <person name="You X.Y."/>
            <person name="Zheng H."/>
            <person name="Wang S."/>
            <person name="Jiang C.Y."/>
            <person name="Liu S.J."/>
        </authorList>
    </citation>
    <scope>NUCLEOTIDE SEQUENCE [LARGE SCALE GENOMIC DNA]</scope>
    <source>
        <strain evidence="2 3">Ar-4</strain>
    </source>
</reference>
<dbReference type="Gene3D" id="3.40.50.1000">
    <property type="entry name" value="HAD superfamily/HAD-like"/>
    <property type="match status" value="1"/>
</dbReference>
<dbReference type="SUPFAM" id="SSF56784">
    <property type="entry name" value="HAD-like"/>
    <property type="match status" value="1"/>
</dbReference>
<dbReference type="STRING" id="1006006.Mcup_1459"/>
<dbReference type="SFLD" id="SFLDS00003">
    <property type="entry name" value="Haloacid_Dehalogenase"/>
    <property type="match status" value="1"/>
</dbReference>
<dbReference type="PANTHER" id="PTHR43434">
    <property type="entry name" value="PHOSPHOGLYCOLATE PHOSPHATASE"/>
    <property type="match status" value="1"/>
</dbReference>
<dbReference type="AlphaFoldDB" id="F4FYZ2"/>
<gene>
    <name evidence="2" type="ordered locus">Mcup_1459</name>
</gene>
<comment type="similarity">
    <text evidence="1">Belongs to the HAD-like hydrolase superfamily.</text>
</comment>
<dbReference type="GO" id="GO:0006281">
    <property type="term" value="P:DNA repair"/>
    <property type="evidence" value="ECO:0007669"/>
    <property type="project" value="TreeGrafter"/>
</dbReference>
<dbReference type="NCBIfam" id="TIGR01549">
    <property type="entry name" value="HAD-SF-IA-v1"/>
    <property type="match status" value="1"/>
</dbReference>